<dbReference type="InterPro" id="IPR007730">
    <property type="entry name" value="SPOR-like_dom"/>
</dbReference>
<dbReference type="Gene3D" id="3.30.70.1070">
    <property type="entry name" value="Sporulation related repeat"/>
    <property type="match status" value="1"/>
</dbReference>
<evidence type="ECO:0000256" key="2">
    <source>
        <dbReference type="SAM" id="Phobius"/>
    </source>
</evidence>
<dbReference type="GO" id="GO:0042834">
    <property type="term" value="F:peptidoglycan binding"/>
    <property type="evidence" value="ECO:0007669"/>
    <property type="project" value="InterPro"/>
</dbReference>
<feature type="region of interest" description="Disordered" evidence="1">
    <location>
        <begin position="100"/>
        <end position="163"/>
    </location>
</feature>
<reference evidence="4 5" key="1">
    <citation type="journal article" date="2014" name="Int. J. Syst. Evol. Microbiol.">
        <title>Complete genome sequence of Corynebacterium casei LMG S-19264T (=DSM 44701T), isolated from a smear-ripened cheese.</title>
        <authorList>
            <consortium name="US DOE Joint Genome Institute (JGI-PGF)"/>
            <person name="Walter F."/>
            <person name="Albersmeier A."/>
            <person name="Kalinowski J."/>
            <person name="Ruckert C."/>
        </authorList>
    </citation>
    <scope>NUCLEOTIDE SEQUENCE [LARGE SCALE GENOMIC DNA]</scope>
    <source>
        <strain evidence="4 5">KCTC 23968</strain>
    </source>
</reference>
<proteinExistence type="predicted"/>
<keyword evidence="5" id="KW-1185">Reference proteome</keyword>
<dbReference type="SUPFAM" id="SSF110997">
    <property type="entry name" value="Sporulation related repeat"/>
    <property type="match status" value="1"/>
</dbReference>
<dbReference type="AlphaFoldDB" id="A0A918NCG7"/>
<evidence type="ECO:0000313" key="4">
    <source>
        <dbReference type="EMBL" id="GGX58165.1"/>
    </source>
</evidence>
<organism evidence="4 5">
    <name type="scientific">Litorimonas cladophorae</name>
    <dbReference type="NCBI Taxonomy" id="1220491"/>
    <lineage>
        <taxon>Bacteria</taxon>
        <taxon>Pseudomonadati</taxon>
        <taxon>Pseudomonadota</taxon>
        <taxon>Alphaproteobacteria</taxon>
        <taxon>Maricaulales</taxon>
        <taxon>Robiginitomaculaceae</taxon>
    </lineage>
</organism>
<dbReference type="PROSITE" id="PS51724">
    <property type="entry name" value="SPOR"/>
    <property type="match status" value="1"/>
</dbReference>
<feature type="domain" description="SPOR" evidence="3">
    <location>
        <begin position="161"/>
        <end position="246"/>
    </location>
</feature>
<name>A0A918NCG7_9PROT</name>
<keyword evidence="2" id="KW-1133">Transmembrane helix</keyword>
<gene>
    <name evidence="4" type="ORF">GCM10011309_04210</name>
</gene>
<feature type="compositionally biased region" description="Low complexity" evidence="1">
    <location>
        <begin position="147"/>
        <end position="163"/>
    </location>
</feature>
<dbReference type="EMBL" id="BMYV01000001">
    <property type="protein sequence ID" value="GGX58165.1"/>
    <property type="molecule type" value="Genomic_DNA"/>
</dbReference>
<dbReference type="RefSeq" id="WP_189580690.1">
    <property type="nucleotide sequence ID" value="NZ_BMYV01000001.1"/>
</dbReference>
<comment type="caution">
    <text evidence="4">The sequence shown here is derived from an EMBL/GenBank/DDBJ whole genome shotgun (WGS) entry which is preliminary data.</text>
</comment>
<feature type="region of interest" description="Disordered" evidence="1">
    <location>
        <begin position="59"/>
        <end position="87"/>
    </location>
</feature>
<keyword evidence="2" id="KW-0812">Transmembrane</keyword>
<evidence type="ECO:0000256" key="1">
    <source>
        <dbReference type="SAM" id="MobiDB-lite"/>
    </source>
</evidence>
<feature type="compositionally biased region" description="Pro residues" evidence="1">
    <location>
        <begin position="109"/>
        <end position="122"/>
    </location>
</feature>
<dbReference type="Proteomes" id="UP000600865">
    <property type="component" value="Unassembled WGS sequence"/>
</dbReference>
<dbReference type="Pfam" id="PF05036">
    <property type="entry name" value="SPOR"/>
    <property type="match status" value="1"/>
</dbReference>
<feature type="transmembrane region" description="Helical" evidence="2">
    <location>
        <begin position="33"/>
        <end position="54"/>
    </location>
</feature>
<accession>A0A918NCG7</accession>
<sequence length="246" mass="26345">MSETPPEFSPNLEAGHETLQPFDVREREGLNPMIKLAMVAAGLLLLAFIVLKLYTPGVRDRSDPPRITADNTPFKVKPEDAGGAQTPNQDKVVFDVMDGQSPGTDATPEPLPEAPIKIVPPKPDVKTPVGTPIVSNPVKVDTRPRQPTVSAPRPTPSTTAATRGSDWVVQVASTRSQSDAKAVWTNIQSKYPTLAAGRYADVVRADLGDKGIYYRTRVAGLADKSAANSLCNAFKAAGQACFVTKR</sequence>
<dbReference type="InterPro" id="IPR036680">
    <property type="entry name" value="SPOR-like_sf"/>
</dbReference>
<protein>
    <recommendedName>
        <fullName evidence="3">SPOR domain-containing protein</fullName>
    </recommendedName>
</protein>
<evidence type="ECO:0000313" key="5">
    <source>
        <dbReference type="Proteomes" id="UP000600865"/>
    </source>
</evidence>
<keyword evidence="2" id="KW-0472">Membrane</keyword>
<evidence type="ECO:0000259" key="3">
    <source>
        <dbReference type="PROSITE" id="PS51724"/>
    </source>
</evidence>